<gene>
    <name evidence="8" type="ORF">EGI31_04535</name>
</gene>
<dbReference type="Gene3D" id="3.40.630.10">
    <property type="entry name" value="Zn peptidases"/>
    <property type="match status" value="2"/>
</dbReference>
<name>A0AAE3H1C4_9BACT</name>
<evidence type="ECO:0000256" key="5">
    <source>
        <dbReference type="ARBA" id="ARBA00022801"/>
    </source>
</evidence>
<protein>
    <submittedName>
        <fullName evidence="8">M28 family peptidase</fullName>
    </submittedName>
</protein>
<dbReference type="GO" id="GO:0004177">
    <property type="term" value="F:aminopeptidase activity"/>
    <property type="evidence" value="ECO:0007669"/>
    <property type="project" value="UniProtKB-KW"/>
</dbReference>
<dbReference type="Gene3D" id="3.50.30.30">
    <property type="match status" value="1"/>
</dbReference>
<keyword evidence="2" id="KW-0645">Protease</keyword>
<keyword evidence="3" id="KW-0479">Metal-binding</keyword>
<dbReference type="Pfam" id="PF04389">
    <property type="entry name" value="Peptidase_M28"/>
    <property type="match status" value="1"/>
</dbReference>
<dbReference type="GO" id="GO:0046872">
    <property type="term" value="F:metal ion binding"/>
    <property type="evidence" value="ECO:0007669"/>
    <property type="project" value="UniProtKB-KW"/>
</dbReference>
<dbReference type="Proteomes" id="UP001204144">
    <property type="component" value="Unassembled WGS sequence"/>
</dbReference>
<dbReference type="GO" id="GO:0008235">
    <property type="term" value="F:metalloexopeptidase activity"/>
    <property type="evidence" value="ECO:0007669"/>
    <property type="project" value="InterPro"/>
</dbReference>
<dbReference type="RefSeq" id="WP_255035966.1">
    <property type="nucleotide sequence ID" value="NZ_RJUF01000007.1"/>
</dbReference>
<evidence type="ECO:0000256" key="2">
    <source>
        <dbReference type="ARBA" id="ARBA00022670"/>
    </source>
</evidence>
<feature type="domain" description="Peptidase M28" evidence="7">
    <location>
        <begin position="256"/>
        <end position="465"/>
    </location>
</feature>
<keyword evidence="5" id="KW-0378">Hydrolase</keyword>
<evidence type="ECO:0000256" key="1">
    <source>
        <dbReference type="ARBA" id="ARBA00022438"/>
    </source>
</evidence>
<sequence>MLRNKLTLVLIFSTLITAFSQKLTKLPEYKLSQAEVEAHLRFLASDEMLGRRTGEVTNNVAARYIAEQFRLAGVKPISGQKDYLQKVPLEFSKGAKMGEIYAGKDTLKLGKDFVMLGGKATKLQNIPVVFVGYGWIDDKQNDYKDVDVKGKIVVCQFGIPNNDKPFENMTGSTKKAKFAAENGALALVQVYNLNFPFASIVRNFGGERLMASSGYNADIPHLWVNSTYIKQFSKESLTSLSLNVGEVVKKAVPAYNVVGVIEGSDPKLKNEYVVLSAHFDHIGAGKNYGKVTESDTIFNGTRDNATGTTAILAAAKAFAAQKTKRSILLIGYTGEEVGMLGSRYYAENPLVPLKQCVFNLNSDGAGYNDSTKVTIIGLNRTDAEAEIVTASKAFGIEAINDPVPEQNLFDRSDNVSLAAKGIPAPNMSPGLTAFDADIGKYYHQAADNVENVSMSYLTKFCQVFIYSARLIANKAKAPKWIAGDKYEKVGQELYGK</sequence>
<dbReference type="GO" id="GO:0006508">
    <property type="term" value="P:proteolysis"/>
    <property type="evidence" value="ECO:0007669"/>
    <property type="project" value="UniProtKB-KW"/>
</dbReference>
<evidence type="ECO:0000313" key="8">
    <source>
        <dbReference type="EMBL" id="MCP9762211.1"/>
    </source>
</evidence>
<evidence type="ECO:0000313" key="9">
    <source>
        <dbReference type="Proteomes" id="UP001204144"/>
    </source>
</evidence>
<proteinExistence type="predicted"/>
<keyword evidence="4" id="KW-0732">Signal</keyword>
<dbReference type="InterPro" id="IPR046450">
    <property type="entry name" value="PA_dom_sf"/>
</dbReference>
<comment type="caution">
    <text evidence="8">The sequence shown here is derived from an EMBL/GenBank/DDBJ whole genome shotgun (WGS) entry which is preliminary data.</text>
</comment>
<evidence type="ECO:0000256" key="4">
    <source>
        <dbReference type="ARBA" id="ARBA00022729"/>
    </source>
</evidence>
<dbReference type="AlphaFoldDB" id="A0AAE3H1C4"/>
<keyword evidence="9" id="KW-1185">Reference proteome</keyword>
<organism evidence="8 9">
    <name type="scientific">Lacihabitans soyangensis</name>
    <dbReference type="NCBI Taxonomy" id="869394"/>
    <lineage>
        <taxon>Bacteria</taxon>
        <taxon>Pseudomonadati</taxon>
        <taxon>Bacteroidota</taxon>
        <taxon>Cytophagia</taxon>
        <taxon>Cytophagales</taxon>
        <taxon>Leadbetterellaceae</taxon>
        <taxon>Lacihabitans</taxon>
    </lineage>
</organism>
<reference evidence="8 9" key="1">
    <citation type="submission" date="2018-11" db="EMBL/GenBank/DDBJ databases">
        <title>Novel bacteria species description.</title>
        <authorList>
            <person name="Han J.-H."/>
        </authorList>
    </citation>
    <scope>NUCLEOTIDE SEQUENCE [LARGE SCALE GENOMIC DNA]</scope>
    <source>
        <strain evidence="8 9">KCTC23259</strain>
    </source>
</reference>
<dbReference type="SUPFAM" id="SSF53187">
    <property type="entry name" value="Zn-dependent exopeptidases"/>
    <property type="match status" value="1"/>
</dbReference>
<dbReference type="PANTHER" id="PTHR12147:SF56">
    <property type="entry name" value="AMINOPEPTIDASE YDR415C-RELATED"/>
    <property type="match status" value="1"/>
</dbReference>
<dbReference type="PANTHER" id="PTHR12147">
    <property type="entry name" value="METALLOPEPTIDASE M28 FAMILY MEMBER"/>
    <property type="match status" value="1"/>
</dbReference>
<dbReference type="InterPro" id="IPR007484">
    <property type="entry name" value="Peptidase_M28"/>
</dbReference>
<accession>A0AAE3H1C4</accession>
<dbReference type="InterPro" id="IPR045175">
    <property type="entry name" value="M28_fam"/>
</dbReference>
<evidence type="ECO:0000259" key="7">
    <source>
        <dbReference type="Pfam" id="PF04389"/>
    </source>
</evidence>
<dbReference type="SUPFAM" id="SSF52025">
    <property type="entry name" value="PA domain"/>
    <property type="match status" value="1"/>
</dbReference>
<dbReference type="EMBL" id="RJUF01000007">
    <property type="protein sequence ID" value="MCP9762211.1"/>
    <property type="molecule type" value="Genomic_DNA"/>
</dbReference>
<evidence type="ECO:0000256" key="6">
    <source>
        <dbReference type="ARBA" id="ARBA00022833"/>
    </source>
</evidence>
<evidence type="ECO:0000256" key="3">
    <source>
        <dbReference type="ARBA" id="ARBA00022723"/>
    </source>
</evidence>
<keyword evidence="1" id="KW-0031">Aminopeptidase</keyword>
<keyword evidence="6" id="KW-0862">Zinc</keyword>